<evidence type="ECO:0000313" key="2">
    <source>
        <dbReference type="EMBL" id="KAF8379724.1"/>
    </source>
</evidence>
<feature type="compositionally biased region" description="Low complexity" evidence="1">
    <location>
        <begin position="64"/>
        <end position="73"/>
    </location>
</feature>
<dbReference type="AlphaFoldDB" id="A0A834YEK4"/>
<accession>A0A834YEK4</accession>
<protein>
    <submittedName>
        <fullName evidence="2">Uncharacterized protein</fullName>
    </submittedName>
</protein>
<dbReference type="Proteomes" id="UP000655225">
    <property type="component" value="Unassembled WGS sequence"/>
</dbReference>
<sequence>MHVCDEMHNTGKTITPIEFQKVENISPRKKILISNTLEWISDGGEECDSDASISDPEEPDSENSSDNSELDASGGPMEMEQSAEISVVIYQSEEAIMEEGEANIHQNLGSSCCGVILQVDGVDLAEIEGGEVATTNLHSCNGPEFVLQLRFSINQNSAASRSPGSRASQEANARLKCVYFPIVEGKESIDRILEKLEAEECGLAENFHSFSRVSIRRLGRLLPDARWGRLPFMEPRQRKGDRGQVLKRCCLRVKCFVDFVVIVAETDAGFNPTPSKTDLAHHHPYTTALKNFGNKPLEKEKDINVEIRRAGKPLTLSQLEKEYQDWVFQMHDGYDEEMECGEDQPVLVVSPCNKNGLGISSDVVRVHRVIRRKGTSWKSGQKVKILKGAYIGCHKNNLYATLEYILLEGFQGDVGGEARLICRPLELPDENGCLLTVNAGDASLDIRGSLSLPISVIDTGKFQAVQSTEWDYQLEKRRQKAPSIIDILSAQHCRQLDIDGVSLLQSALPVDSPVFAGHVPPEEIVAVVRPGSFISSSVSKSLDQKYIVKDDLEMLVEVKCIAEGKDLQDKDHIYSGRIRSSSRKGFYGLYVFSLGCKVPGLFQRAGIYTFSFSIMCTDSSYKECEKRVIVKPCSKVGKWQLLSADQTAPYSVMVGSCFPPLSIACYDTYSNRIPFTCIPEVRININVNEGMLVHVDKMKVGLSSDKLTMKIKDVLIKSSELDKIRPHYEATLVICPQDDMFSVTVPCQVAPGLLHYVRARSPELKNHLLPGDVIEELVLEIFDAYGNHVKEGLEILLNVDGFSFQDQIGLMRKVDDQGCVNLSGLLKVMGGYGKNGMHFCSITF</sequence>
<evidence type="ECO:0000313" key="3">
    <source>
        <dbReference type="Proteomes" id="UP000655225"/>
    </source>
</evidence>
<keyword evidence="3" id="KW-1185">Reference proteome</keyword>
<dbReference type="OMA" id="SELECIM"/>
<dbReference type="OrthoDB" id="10036779at2759"/>
<evidence type="ECO:0000256" key="1">
    <source>
        <dbReference type="SAM" id="MobiDB-lite"/>
    </source>
</evidence>
<comment type="caution">
    <text evidence="2">The sequence shown here is derived from an EMBL/GenBank/DDBJ whole genome shotgun (WGS) entry which is preliminary data.</text>
</comment>
<reference evidence="2 3" key="1">
    <citation type="submission" date="2020-04" db="EMBL/GenBank/DDBJ databases">
        <title>Plant Genome Project.</title>
        <authorList>
            <person name="Zhang R.-G."/>
        </authorList>
    </citation>
    <scope>NUCLEOTIDE SEQUENCE [LARGE SCALE GENOMIC DNA]</scope>
    <source>
        <strain evidence="2">YNK0</strain>
        <tissue evidence="2">Leaf</tissue>
    </source>
</reference>
<feature type="region of interest" description="Disordered" evidence="1">
    <location>
        <begin position="43"/>
        <end position="78"/>
    </location>
</feature>
<dbReference type="EMBL" id="JABCRI010000022">
    <property type="protein sequence ID" value="KAF8379724.1"/>
    <property type="molecule type" value="Genomic_DNA"/>
</dbReference>
<organism evidence="2 3">
    <name type="scientific">Tetracentron sinense</name>
    <name type="common">Spur-leaf</name>
    <dbReference type="NCBI Taxonomy" id="13715"/>
    <lineage>
        <taxon>Eukaryota</taxon>
        <taxon>Viridiplantae</taxon>
        <taxon>Streptophyta</taxon>
        <taxon>Embryophyta</taxon>
        <taxon>Tracheophyta</taxon>
        <taxon>Spermatophyta</taxon>
        <taxon>Magnoliopsida</taxon>
        <taxon>Trochodendrales</taxon>
        <taxon>Trochodendraceae</taxon>
        <taxon>Tetracentron</taxon>
    </lineage>
</organism>
<name>A0A834YEK4_TETSI</name>
<dbReference type="PANTHER" id="PTHR33566:SF1">
    <property type="entry name" value="EN_SPM-LIKE TRANSPOSON-RELATED"/>
    <property type="match status" value="1"/>
</dbReference>
<proteinExistence type="predicted"/>
<dbReference type="PANTHER" id="PTHR33566">
    <property type="entry name" value="EN/SPM-LIKE TRANSPOSON-RELATED"/>
    <property type="match status" value="1"/>
</dbReference>
<feature type="compositionally biased region" description="Acidic residues" evidence="1">
    <location>
        <begin position="43"/>
        <end position="63"/>
    </location>
</feature>
<gene>
    <name evidence="2" type="ORF">HHK36_029171</name>
</gene>